<comment type="caution">
    <text evidence="4">The sequence shown here is derived from an EMBL/GenBank/DDBJ whole genome shotgun (WGS) entry which is preliminary data.</text>
</comment>
<accession>M0M2G4</accession>
<evidence type="ECO:0000256" key="2">
    <source>
        <dbReference type="ARBA" id="ARBA00023002"/>
    </source>
</evidence>
<sequence length="250" mass="27254">MVPSTADTGSSAEVVVVGDGIAGLSAAMFTARHDLGTLVLGDGESILRRNAHLENYPGFPAGVNARLLLEMMGEQADRAGCDRREATVTHVEPLDDGFAVETAFGDRYETRYVIAATRNAVGYLADVDGLGVIDRGKTFLETDERGRTGVEGLYAAGRIAEKPYQAVVSAGHGAEVAVTLLEDDEAPFYHDWVTPEGYFTGRGRDLPPGCEEVDEEERRRREDESREVVGEYVAERHPDDQQTHPSLREE</sequence>
<dbReference type="InterPro" id="IPR050097">
    <property type="entry name" value="Ferredoxin-NADP_redctase_2"/>
</dbReference>
<dbReference type="AlphaFoldDB" id="M0M2G4"/>
<dbReference type="eggNOG" id="arCOG01301">
    <property type="taxonomic scope" value="Archaea"/>
</dbReference>
<evidence type="ECO:0000313" key="4">
    <source>
        <dbReference type="EMBL" id="EMA39896.1"/>
    </source>
</evidence>
<gene>
    <name evidence="4" type="ORF">C447_05073</name>
</gene>
<dbReference type="SUPFAM" id="SSF51905">
    <property type="entry name" value="FAD/NAD(P)-binding domain"/>
    <property type="match status" value="1"/>
</dbReference>
<evidence type="ECO:0000256" key="3">
    <source>
        <dbReference type="SAM" id="MobiDB-lite"/>
    </source>
</evidence>
<organism evidence="4 5">
    <name type="scientific">Halococcus hamelinensis 100A6</name>
    <dbReference type="NCBI Taxonomy" id="1132509"/>
    <lineage>
        <taxon>Archaea</taxon>
        <taxon>Methanobacteriati</taxon>
        <taxon>Methanobacteriota</taxon>
        <taxon>Stenosarchaea group</taxon>
        <taxon>Halobacteria</taxon>
        <taxon>Halobacteriales</taxon>
        <taxon>Halococcaceae</taxon>
        <taxon>Halococcus</taxon>
    </lineage>
</organism>
<dbReference type="PRINTS" id="PR00469">
    <property type="entry name" value="PNDRDTASEII"/>
</dbReference>
<dbReference type="PANTHER" id="PTHR48105">
    <property type="entry name" value="THIOREDOXIN REDUCTASE 1-RELATED-RELATED"/>
    <property type="match status" value="1"/>
</dbReference>
<name>M0M2G4_9EURY</name>
<dbReference type="PRINTS" id="PR00368">
    <property type="entry name" value="FADPNR"/>
</dbReference>
<dbReference type="Gene3D" id="3.50.50.60">
    <property type="entry name" value="FAD/NAD(P)-binding domain"/>
    <property type="match status" value="1"/>
</dbReference>
<dbReference type="Proteomes" id="UP000011566">
    <property type="component" value="Unassembled WGS sequence"/>
</dbReference>
<dbReference type="RefSeq" id="WP_007691531.1">
    <property type="nucleotide sequence ID" value="NZ_AJRK01000056.1"/>
</dbReference>
<dbReference type="GO" id="GO:0016491">
    <property type="term" value="F:oxidoreductase activity"/>
    <property type="evidence" value="ECO:0007669"/>
    <property type="project" value="UniProtKB-KW"/>
</dbReference>
<feature type="compositionally biased region" description="Basic and acidic residues" evidence="3">
    <location>
        <begin position="216"/>
        <end position="250"/>
    </location>
</feature>
<evidence type="ECO:0000313" key="5">
    <source>
        <dbReference type="Proteomes" id="UP000011566"/>
    </source>
</evidence>
<dbReference type="InterPro" id="IPR036188">
    <property type="entry name" value="FAD/NAD-bd_sf"/>
</dbReference>
<dbReference type="EMBL" id="AOMB01000014">
    <property type="protein sequence ID" value="EMA39896.1"/>
    <property type="molecule type" value="Genomic_DNA"/>
</dbReference>
<keyword evidence="5" id="KW-1185">Reference proteome</keyword>
<keyword evidence="2" id="KW-0560">Oxidoreductase</keyword>
<proteinExistence type="predicted"/>
<reference evidence="4 5" key="1">
    <citation type="journal article" date="2014" name="PLoS Genet.">
        <title>Phylogenetically driven sequencing of extremely halophilic archaea reveals strategies for static and dynamic osmo-response.</title>
        <authorList>
            <person name="Becker E.A."/>
            <person name="Seitzer P.M."/>
            <person name="Tritt A."/>
            <person name="Larsen D."/>
            <person name="Krusor M."/>
            <person name="Yao A.I."/>
            <person name="Wu D."/>
            <person name="Madern D."/>
            <person name="Eisen J.A."/>
            <person name="Darling A.E."/>
            <person name="Facciotti M.T."/>
        </authorList>
    </citation>
    <scope>NUCLEOTIDE SEQUENCE [LARGE SCALE GENOMIC DNA]</scope>
    <source>
        <strain evidence="4 5">100A6</strain>
    </source>
</reference>
<keyword evidence="1" id="KW-0285">Flavoprotein</keyword>
<dbReference type="PATRIC" id="fig|1132509.6.peg.1168"/>
<dbReference type="OrthoDB" id="341719at2157"/>
<feature type="region of interest" description="Disordered" evidence="3">
    <location>
        <begin position="201"/>
        <end position="250"/>
    </location>
</feature>
<protein>
    <submittedName>
        <fullName evidence="4">FAD-dependent pyridine nucleotide-disulfide oxidoreductase</fullName>
    </submittedName>
</protein>
<evidence type="ECO:0000256" key="1">
    <source>
        <dbReference type="ARBA" id="ARBA00022630"/>
    </source>
</evidence>